<protein>
    <submittedName>
        <fullName evidence="1">Uncharacterized protein</fullName>
    </submittedName>
</protein>
<sequence>MSGIPAVPLSSYRTLPEEHYGESLAFPVDDIAWNPYPYIPQYYGYGTYAYPYYDYNSYLYHLYRLDRQSKLDEYDEMLRNKSTQELKKIQDLRERIDSISK</sequence>
<name>A0A7S3JG04_9SPIT</name>
<accession>A0A7S3JG04</accession>
<gene>
    <name evidence="1" type="ORF">EHAR0213_LOCUS12858</name>
</gene>
<evidence type="ECO:0000313" key="1">
    <source>
        <dbReference type="EMBL" id="CAE0353942.1"/>
    </source>
</evidence>
<organism evidence="1">
    <name type="scientific">Euplotes harpa</name>
    <dbReference type="NCBI Taxonomy" id="151035"/>
    <lineage>
        <taxon>Eukaryota</taxon>
        <taxon>Sar</taxon>
        <taxon>Alveolata</taxon>
        <taxon>Ciliophora</taxon>
        <taxon>Intramacronucleata</taxon>
        <taxon>Spirotrichea</taxon>
        <taxon>Hypotrichia</taxon>
        <taxon>Euplotida</taxon>
        <taxon>Euplotidae</taxon>
        <taxon>Euplotes</taxon>
    </lineage>
</organism>
<proteinExistence type="predicted"/>
<dbReference type="EMBL" id="HBII01030944">
    <property type="protein sequence ID" value="CAE0353942.1"/>
    <property type="molecule type" value="Transcribed_RNA"/>
</dbReference>
<reference evidence="1" key="1">
    <citation type="submission" date="2021-01" db="EMBL/GenBank/DDBJ databases">
        <authorList>
            <person name="Corre E."/>
            <person name="Pelletier E."/>
            <person name="Niang G."/>
            <person name="Scheremetjew M."/>
            <person name="Finn R."/>
            <person name="Kale V."/>
            <person name="Holt S."/>
            <person name="Cochrane G."/>
            <person name="Meng A."/>
            <person name="Brown T."/>
            <person name="Cohen L."/>
        </authorList>
    </citation>
    <scope>NUCLEOTIDE SEQUENCE</scope>
    <source>
        <strain evidence="1">FSP1.4</strain>
    </source>
</reference>
<dbReference type="AlphaFoldDB" id="A0A7S3JG04"/>